<feature type="compositionally biased region" description="Polar residues" evidence="1">
    <location>
        <begin position="13"/>
        <end position="48"/>
    </location>
</feature>
<feature type="compositionally biased region" description="Pro residues" evidence="1">
    <location>
        <begin position="52"/>
        <end position="61"/>
    </location>
</feature>
<accession>A0A8C4QUX9</accession>
<feature type="region of interest" description="Disordered" evidence="1">
    <location>
        <begin position="158"/>
        <end position="178"/>
    </location>
</feature>
<name>A0A8C4QUX9_EPTBU</name>
<reference evidence="2" key="1">
    <citation type="submission" date="2025-08" db="UniProtKB">
        <authorList>
            <consortium name="Ensembl"/>
        </authorList>
    </citation>
    <scope>IDENTIFICATION</scope>
</reference>
<feature type="region of interest" description="Disordered" evidence="1">
    <location>
        <begin position="1"/>
        <end position="62"/>
    </location>
</feature>
<evidence type="ECO:0000313" key="2">
    <source>
        <dbReference type="Ensembl" id="ENSEBUP00000019737.1"/>
    </source>
</evidence>
<keyword evidence="3" id="KW-1185">Reference proteome</keyword>
<dbReference type="AlphaFoldDB" id="A0A8C4QUX9"/>
<protein>
    <submittedName>
        <fullName evidence="2">Uncharacterized protein</fullName>
    </submittedName>
</protein>
<dbReference type="Proteomes" id="UP000694388">
    <property type="component" value="Unplaced"/>
</dbReference>
<evidence type="ECO:0000256" key="1">
    <source>
        <dbReference type="SAM" id="MobiDB-lite"/>
    </source>
</evidence>
<reference evidence="2" key="2">
    <citation type="submission" date="2025-09" db="UniProtKB">
        <authorList>
            <consortium name="Ensembl"/>
        </authorList>
    </citation>
    <scope>IDENTIFICATION</scope>
</reference>
<sequence length="178" mass="18674">MKNLQRPCGSATLPITVTSPDGEHGSSQTCEQTNGLPSSSSPVYTSTADPEISPPAKPPHPGLYDINTALANRASSPPELPPKMRHTVAGKTPVAVVAPMCRQTPTSFNCADGGWLENNIEGRRRFSGGSCSYGGESYSRLSPERPACKLSRSEELLHGVQGSANPHSLTASTETVGT</sequence>
<organism evidence="2 3">
    <name type="scientific">Eptatretus burgeri</name>
    <name type="common">Inshore hagfish</name>
    <dbReference type="NCBI Taxonomy" id="7764"/>
    <lineage>
        <taxon>Eukaryota</taxon>
        <taxon>Metazoa</taxon>
        <taxon>Chordata</taxon>
        <taxon>Craniata</taxon>
        <taxon>Vertebrata</taxon>
        <taxon>Cyclostomata</taxon>
        <taxon>Myxini</taxon>
        <taxon>Myxiniformes</taxon>
        <taxon>Myxinidae</taxon>
        <taxon>Eptatretinae</taxon>
        <taxon>Eptatretus</taxon>
    </lineage>
</organism>
<proteinExistence type="predicted"/>
<dbReference type="Ensembl" id="ENSEBUT00000020313.1">
    <property type="protein sequence ID" value="ENSEBUP00000019737.1"/>
    <property type="gene ID" value="ENSEBUG00000012264.1"/>
</dbReference>
<evidence type="ECO:0000313" key="3">
    <source>
        <dbReference type="Proteomes" id="UP000694388"/>
    </source>
</evidence>
<feature type="compositionally biased region" description="Polar residues" evidence="1">
    <location>
        <begin position="162"/>
        <end position="178"/>
    </location>
</feature>